<evidence type="ECO:0000313" key="2">
    <source>
        <dbReference type="Proteomes" id="UP001299608"/>
    </source>
</evidence>
<accession>A0AAW5BWZ4</accession>
<dbReference type="EMBL" id="JAKNGE010000037">
    <property type="protein sequence ID" value="MCG4748417.1"/>
    <property type="molecule type" value="Genomic_DNA"/>
</dbReference>
<evidence type="ECO:0000313" key="1">
    <source>
        <dbReference type="EMBL" id="MCG4748417.1"/>
    </source>
</evidence>
<reference evidence="1" key="1">
    <citation type="submission" date="2022-01" db="EMBL/GenBank/DDBJ databases">
        <title>Collection of gut derived symbiotic bacterial strains cultured from healthy donors.</title>
        <authorList>
            <person name="Lin H."/>
            <person name="Kohout C."/>
            <person name="Waligurski E."/>
            <person name="Pamer E.G."/>
        </authorList>
    </citation>
    <scope>NUCLEOTIDE SEQUENCE</scope>
    <source>
        <strain evidence="1">DFI.6.55</strain>
    </source>
</reference>
<dbReference type="AlphaFoldDB" id="A0AAW5BWZ4"/>
<gene>
    <name evidence="1" type="ORF">L0N08_23635</name>
</gene>
<dbReference type="Proteomes" id="UP001299608">
    <property type="component" value="Unassembled WGS sequence"/>
</dbReference>
<proteinExistence type="predicted"/>
<organism evidence="1 2">
    <name type="scientific">Enterocloster aldenensis</name>
    <dbReference type="NCBI Taxonomy" id="358742"/>
    <lineage>
        <taxon>Bacteria</taxon>
        <taxon>Bacillati</taxon>
        <taxon>Bacillota</taxon>
        <taxon>Clostridia</taxon>
        <taxon>Lachnospirales</taxon>
        <taxon>Lachnospiraceae</taxon>
        <taxon>Enterocloster</taxon>
    </lineage>
</organism>
<protein>
    <submittedName>
        <fullName evidence="1">Uncharacterized protein</fullName>
    </submittedName>
</protein>
<sequence>MKEIIDFIEENVDGRTLSTKELVYELENGALQGAYSDQISFSNLKYSKSGFQMDMFIVSNEKIWLIGKEGQREKLRKDFSAVSMFRFELAKRKSTDSITGCFRFISASGKHVAAEAVVSGIYDVRLEDGVLRLSEDQVLYRDQPIQDGRHKPVAFQAEHCFYCRGGKLHYEYDGRSFDVDAKTLERCDSPDTFPPFISVEQ</sequence>
<name>A0AAW5BWZ4_9FIRM</name>
<comment type="caution">
    <text evidence="1">The sequence shown here is derived from an EMBL/GenBank/DDBJ whole genome shotgun (WGS) entry which is preliminary data.</text>
</comment>
<dbReference type="RefSeq" id="WP_227117003.1">
    <property type="nucleotide sequence ID" value="NZ_JAJCID010000031.1"/>
</dbReference>